<protein>
    <submittedName>
        <fullName evidence="1">Uncharacterized protein</fullName>
    </submittedName>
</protein>
<gene>
    <name evidence="1" type="ORF">SLEP1_g46664</name>
</gene>
<dbReference type="Proteomes" id="UP001054252">
    <property type="component" value="Unassembled WGS sequence"/>
</dbReference>
<keyword evidence="2" id="KW-1185">Reference proteome</keyword>
<sequence>MKREVPAEVRNGSFWALQRKGKKAKASFEPMASSLSTQSSIPLAYFEDKSNLEWDYGGPDRSCKCGIFTPG</sequence>
<evidence type="ECO:0000313" key="2">
    <source>
        <dbReference type="Proteomes" id="UP001054252"/>
    </source>
</evidence>
<reference evidence="1 2" key="1">
    <citation type="journal article" date="2021" name="Commun. Biol.">
        <title>The genome of Shorea leprosula (Dipterocarpaceae) highlights the ecological relevance of drought in aseasonal tropical rainforests.</title>
        <authorList>
            <person name="Ng K.K.S."/>
            <person name="Kobayashi M.J."/>
            <person name="Fawcett J.A."/>
            <person name="Hatakeyama M."/>
            <person name="Paape T."/>
            <person name="Ng C.H."/>
            <person name="Ang C.C."/>
            <person name="Tnah L.H."/>
            <person name="Lee C.T."/>
            <person name="Nishiyama T."/>
            <person name="Sese J."/>
            <person name="O'Brien M.J."/>
            <person name="Copetti D."/>
            <person name="Mohd Noor M.I."/>
            <person name="Ong R.C."/>
            <person name="Putra M."/>
            <person name="Sireger I.Z."/>
            <person name="Indrioko S."/>
            <person name="Kosugi Y."/>
            <person name="Izuno A."/>
            <person name="Isagi Y."/>
            <person name="Lee S.L."/>
            <person name="Shimizu K.K."/>
        </authorList>
    </citation>
    <scope>NUCLEOTIDE SEQUENCE [LARGE SCALE GENOMIC DNA]</scope>
    <source>
        <strain evidence="1">214</strain>
    </source>
</reference>
<dbReference type="AlphaFoldDB" id="A0AAV5LN07"/>
<name>A0AAV5LN07_9ROSI</name>
<dbReference type="EMBL" id="BPVZ01000130">
    <property type="protein sequence ID" value="GKV38791.1"/>
    <property type="molecule type" value="Genomic_DNA"/>
</dbReference>
<comment type="caution">
    <text evidence="1">The sequence shown here is derived from an EMBL/GenBank/DDBJ whole genome shotgun (WGS) entry which is preliminary data.</text>
</comment>
<evidence type="ECO:0000313" key="1">
    <source>
        <dbReference type="EMBL" id="GKV38791.1"/>
    </source>
</evidence>
<organism evidence="1 2">
    <name type="scientific">Rubroshorea leprosula</name>
    <dbReference type="NCBI Taxonomy" id="152421"/>
    <lineage>
        <taxon>Eukaryota</taxon>
        <taxon>Viridiplantae</taxon>
        <taxon>Streptophyta</taxon>
        <taxon>Embryophyta</taxon>
        <taxon>Tracheophyta</taxon>
        <taxon>Spermatophyta</taxon>
        <taxon>Magnoliopsida</taxon>
        <taxon>eudicotyledons</taxon>
        <taxon>Gunneridae</taxon>
        <taxon>Pentapetalae</taxon>
        <taxon>rosids</taxon>
        <taxon>malvids</taxon>
        <taxon>Malvales</taxon>
        <taxon>Dipterocarpaceae</taxon>
        <taxon>Rubroshorea</taxon>
    </lineage>
</organism>
<accession>A0AAV5LN07</accession>
<proteinExistence type="predicted"/>